<comment type="caution">
    <text evidence="2">The sequence shown here is derived from an EMBL/GenBank/DDBJ whole genome shotgun (WGS) entry which is preliminary data.</text>
</comment>
<evidence type="ECO:0000256" key="1">
    <source>
        <dbReference type="SAM" id="Phobius"/>
    </source>
</evidence>
<dbReference type="AlphaFoldDB" id="A0A2T0RMY3"/>
<gene>
    <name evidence="2" type="ORF">CLV78_10641</name>
</gene>
<reference evidence="2 3" key="1">
    <citation type="submission" date="2018-03" db="EMBL/GenBank/DDBJ databases">
        <title>Genomic Encyclopedia of Archaeal and Bacterial Type Strains, Phase II (KMG-II): from individual species to whole genera.</title>
        <authorList>
            <person name="Goeker M."/>
        </authorList>
    </citation>
    <scope>NUCLEOTIDE SEQUENCE [LARGE SCALE GENOMIC DNA]</scope>
    <source>
        <strain evidence="2 3">DSM 29328</strain>
    </source>
</reference>
<organism evidence="2 3">
    <name type="scientific">Aliiruegeria haliotis</name>
    <dbReference type="NCBI Taxonomy" id="1280846"/>
    <lineage>
        <taxon>Bacteria</taxon>
        <taxon>Pseudomonadati</taxon>
        <taxon>Pseudomonadota</taxon>
        <taxon>Alphaproteobacteria</taxon>
        <taxon>Rhodobacterales</taxon>
        <taxon>Roseobacteraceae</taxon>
        <taxon>Aliiruegeria</taxon>
    </lineage>
</organism>
<dbReference type="RefSeq" id="WP_106205584.1">
    <property type="nucleotide sequence ID" value="NZ_PVTD01000006.1"/>
</dbReference>
<evidence type="ECO:0000313" key="2">
    <source>
        <dbReference type="EMBL" id="PRY22501.1"/>
    </source>
</evidence>
<accession>A0A2T0RMY3</accession>
<dbReference type="Proteomes" id="UP000239480">
    <property type="component" value="Unassembled WGS sequence"/>
</dbReference>
<protein>
    <submittedName>
        <fullName evidence="2">Uncharacterized protein</fullName>
    </submittedName>
</protein>
<keyword evidence="1" id="KW-0812">Transmembrane</keyword>
<keyword evidence="1" id="KW-1133">Transmembrane helix</keyword>
<sequence length="75" mass="7813">MTGKQKALTGLMAGAFGLRWLAGQDLPAAEPLVRSALLTFDTMLGWGLAVGLVLLLGAGLGRARTRLSSDRCGNE</sequence>
<feature type="transmembrane region" description="Helical" evidence="1">
    <location>
        <begin position="43"/>
        <end position="61"/>
    </location>
</feature>
<keyword evidence="1" id="KW-0472">Membrane</keyword>
<name>A0A2T0RMY3_9RHOB</name>
<evidence type="ECO:0000313" key="3">
    <source>
        <dbReference type="Proteomes" id="UP000239480"/>
    </source>
</evidence>
<keyword evidence="3" id="KW-1185">Reference proteome</keyword>
<proteinExistence type="predicted"/>
<dbReference type="EMBL" id="PVTD01000006">
    <property type="protein sequence ID" value="PRY22501.1"/>
    <property type="molecule type" value="Genomic_DNA"/>
</dbReference>